<evidence type="ECO:0000313" key="2">
    <source>
        <dbReference type="EMBL" id="KAL0113170.1"/>
    </source>
</evidence>
<proteinExistence type="predicted"/>
<evidence type="ECO:0000256" key="1">
    <source>
        <dbReference type="SAM" id="MobiDB-lite"/>
    </source>
</evidence>
<gene>
    <name evidence="2" type="ORF">PUN28_012389</name>
</gene>
<dbReference type="Proteomes" id="UP001430953">
    <property type="component" value="Unassembled WGS sequence"/>
</dbReference>
<feature type="region of interest" description="Disordered" evidence="1">
    <location>
        <begin position="12"/>
        <end position="40"/>
    </location>
</feature>
<dbReference type="AlphaFoldDB" id="A0AAW2FDR9"/>
<dbReference type="EMBL" id="JADYXP020000012">
    <property type="protein sequence ID" value="KAL0113170.1"/>
    <property type="molecule type" value="Genomic_DNA"/>
</dbReference>
<name>A0AAW2FDR9_9HYME</name>
<keyword evidence="3" id="KW-1185">Reference proteome</keyword>
<accession>A0AAW2FDR9</accession>
<reference evidence="2 3" key="1">
    <citation type="submission" date="2023-03" db="EMBL/GenBank/DDBJ databases">
        <title>High recombination rates correlate with genetic variation in Cardiocondyla obscurior ants.</title>
        <authorList>
            <person name="Errbii M."/>
        </authorList>
    </citation>
    <scope>NUCLEOTIDE SEQUENCE [LARGE SCALE GENOMIC DNA]</scope>
    <source>
        <strain evidence="2">Alpha-2009</strain>
        <tissue evidence="2">Whole body</tissue>
    </source>
</reference>
<comment type="caution">
    <text evidence="2">The sequence shown here is derived from an EMBL/GenBank/DDBJ whole genome shotgun (WGS) entry which is preliminary data.</text>
</comment>
<feature type="compositionally biased region" description="Basic and acidic residues" evidence="1">
    <location>
        <begin position="14"/>
        <end position="24"/>
    </location>
</feature>
<sequence>MAIHKYLTVRARRPASERRTENRLVGRRPAGYFRTRPHPGLRLTPPRSLFFFSSFPPVVHPRRQDSYTMRARTHVRAAVLSHPADARSRARELYGKRVIVWEFSEPRLMKRLEKASAA</sequence>
<evidence type="ECO:0000313" key="3">
    <source>
        <dbReference type="Proteomes" id="UP001430953"/>
    </source>
</evidence>
<organism evidence="2 3">
    <name type="scientific">Cardiocondyla obscurior</name>
    <dbReference type="NCBI Taxonomy" id="286306"/>
    <lineage>
        <taxon>Eukaryota</taxon>
        <taxon>Metazoa</taxon>
        <taxon>Ecdysozoa</taxon>
        <taxon>Arthropoda</taxon>
        <taxon>Hexapoda</taxon>
        <taxon>Insecta</taxon>
        <taxon>Pterygota</taxon>
        <taxon>Neoptera</taxon>
        <taxon>Endopterygota</taxon>
        <taxon>Hymenoptera</taxon>
        <taxon>Apocrita</taxon>
        <taxon>Aculeata</taxon>
        <taxon>Formicoidea</taxon>
        <taxon>Formicidae</taxon>
        <taxon>Myrmicinae</taxon>
        <taxon>Cardiocondyla</taxon>
    </lineage>
</organism>
<protein>
    <submittedName>
        <fullName evidence="2">Uncharacterized protein</fullName>
    </submittedName>
</protein>